<reference evidence="1" key="1">
    <citation type="journal article" date="2018" name="Virology">
        <title>A giant virus infecting green algae encodes key fermentation genes.</title>
        <authorList>
            <person name="Schvarcz C.R."/>
            <person name="Steward G.F."/>
        </authorList>
    </citation>
    <scope>NUCLEOTIDE SEQUENCE [LARGE SCALE GENOMIC DNA]</scope>
</reference>
<gene>
    <name evidence="1" type="ORF">TetV_494</name>
</gene>
<name>A0A2P0VNU4_9VIRU</name>
<evidence type="ECO:0000313" key="1">
    <source>
        <dbReference type="EMBL" id="AUF82576.1"/>
    </source>
</evidence>
<organism evidence="1">
    <name type="scientific">Tetraselmis virus 1</name>
    <dbReference type="NCBI Taxonomy" id="2060617"/>
    <lineage>
        <taxon>Viruses</taxon>
        <taxon>Varidnaviria</taxon>
        <taxon>Bamfordvirae</taxon>
        <taxon>Nucleocytoviricota</taxon>
        <taxon>Megaviricetes</taxon>
        <taxon>Imitervirales</taxon>
        <taxon>Allomimiviridae</taxon>
        <taxon>Oceanusvirus</taxon>
        <taxon>Oceanusvirus kaneohense</taxon>
    </lineage>
</organism>
<accession>A0A2P0VNU4</accession>
<dbReference type="Proteomes" id="UP000244773">
    <property type="component" value="Segment"/>
</dbReference>
<protein>
    <submittedName>
        <fullName evidence="1">Uncharacterized protein</fullName>
    </submittedName>
</protein>
<keyword evidence="2" id="KW-1185">Reference proteome</keyword>
<dbReference type="EMBL" id="KY322437">
    <property type="protein sequence ID" value="AUF82576.1"/>
    <property type="molecule type" value="Genomic_DNA"/>
</dbReference>
<evidence type="ECO:0000313" key="2">
    <source>
        <dbReference type="Proteomes" id="UP000244773"/>
    </source>
</evidence>
<proteinExistence type="predicted"/>
<sequence>MAKAETTVHIAKCLGITHLSLKSFYGYDTDKQTANKLRRAILNLLLGKDPGHLTSGTMTMPELFLCFDHLNNTYQTYDENVTSEKIASAIKLSSSYASYSTGDKESFSRIGGVPRDAKGRSIPQYSFMDETEDVPKKVYHDMIYLGTFEITSAIKGVPEWVFDYDMFTVYVEPDDDDDFRMSLSFNPVLSFYKKSEMTELKNKKTFSSSEEFLVAPSKATSTNYVTDLRVRPIDMHRNLYFEIDENTPRSQKLIKSLVDKYEDTPRDKKAIDFFNRLDCDFTVDSNTKVRIQGPVNSYQFYDELGYINETRHNGSFSNMRITFERINLTTFDDSESILCMLFDLPITEPVNGRCSGKAWWDS</sequence>